<dbReference type="GO" id="GO:0032259">
    <property type="term" value="P:methylation"/>
    <property type="evidence" value="ECO:0007669"/>
    <property type="project" value="UniProtKB-KW"/>
</dbReference>
<feature type="compositionally biased region" description="Basic and acidic residues" evidence="8">
    <location>
        <begin position="252"/>
        <end position="263"/>
    </location>
</feature>
<reference evidence="12 13" key="1">
    <citation type="journal article" date="2015" name="Front. Microbiol.">
        <title>Genome sequence of the plant growth promoting endophytic yeast Rhodotorula graminis WP1.</title>
        <authorList>
            <person name="Firrincieli A."/>
            <person name="Otillar R."/>
            <person name="Salamov A."/>
            <person name="Schmutz J."/>
            <person name="Khan Z."/>
            <person name="Redman R.S."/>
            <person name="Fleck N.D."/>
            <person name="Lindquist E."/>
            <person name="Grigoriev I.V."/>
            <person name="Doty S.L."/>
        </authorList>
    </citation>
    <scope>NUCLEOTIDE SEQUENCE [LARGE SCALE GENOMIC DNA]</scope>
    <source>
        <strain evidence="12 13">WP1</strain>
    </source>
</reference>
<keyword evidence="6" id="KW-0949">S-adenosyl-L-methionine</keyword>
<dbReference type="PROSITE" id="PS51215">
    <property type="entry name" value="AWS"/>
    <property type="match status" value="1"/>
</dbReference>
<evidence type="ECO:0000256" key="6">
    <source>
        <dbReference type="ARBA" id="ARBA00022691"/>
    </source>
</evidence>
<evidence type="ECO:0000259" key="10">
    <source>
        <dbReference type="PROSITE" id="PS50868"/>
    </source>
</evidence>
<evidence type="ECO:0000259" key="9">
    <source>
        <dbReference type="PROSITE" id="PS50280"/>
    </source>
</evidence>
<evidence type="ECO:0000256" key="1">
    <source>
        <dbReference type="ARBA" id="ARBA00004123"/>
    </source>
</evidence>
<feature type="compositionally biased region" description="Basic and acidic residues" evidence="8">
    <location>
        <begin position="236"/>
        <end position="245"/>
    </location>
</feature>
<feature type="domain" description="AWS" evidence="11">
    <location>
        <begin position="281"/>
        <end position="333"/>
    </location>
</feature>
<feature type="compositionally biased region" description="Basic and acidic residues" evidence="8">
    <location>
        <begin position="617"/>
        <end position="627"/>
    </location>
</feature>
<feature type="compositionally biased region" description="Low complexity" evidence="8">
    <location>
        <begin position="70"/>
        <end position="91"/>
    </location>
</feature>
<keyword evidence="3" id="KW-0158">Chromosome</keyword>
<feature type="compositionally biased region" description="Low complexity" evidence="8">
    <location>
        <begin position="530"/>
        <end position="547"/>
    </location>
</feature>
<dbReference type="SMART" id="SM00508">
    <property type="entry name" value="PostSET"/>
    <property type="match status" value="1"/>
</dbReference>
<dbReference type="InterPro" id="IPR003616">
    <property type="entry name" value="Post-SET_dom"/>
</dbReference>
<keyword evidence="13" id="KW-1185">Reference proteome</keyword>
<evidence type="ECO:0000313" key="12">
    <source>
        <dbReference type="EMBL" id="KPV71769.1"/>
    </source>
</evidence>
<dbReference type="InterPro" id="IPR006560">
    <property type="entry name" value="AWS_dom"/>
</dbReference>
<dbReference type="OrthoDB" id="308383at2759"/>
<dbReference type="InterPro" id="IPR046341">
    <property type="entry name" value="SET_dom_sf"/>
</dbReference>
<evidence type="ECO:0000259" key="11">
    <source>
        <dbReference type="PROSITE" id="PS51215"/>
    </source>
</evidence>
<keyword evidence="4" id="KW-0489">Methyltransferase</keyword>
<feature type="domain" description="SET" evidence="9">
    <location>
        <begin position="340"/>
        <end position="458"/>
    </location>
</feature>
<dbReference type="InterPro" id="IPR001214">
    <property type="entry name" value="SET_dom"/>
</dbReference>
<feature type="region of interest" description="Disordered" evidence="8">
    <location>
        <begin position="213"/>
        <end position="263"/>
    </location>
</feature>
<dbReference type="GeneID" id="28978769"/>
<dbReference type="PANTHER" id="PTHR22884">
    <property type="entry name" value="SET DOMAIN PROTEINS"/>
    <property type="match status" value="1"/>
</dbReference>
<dbReference type="EMBL" id="KQ474091">
    <property type="protein sequence ID" value="KPV71769.1"/>
    <property type="molecule type" value="Genomic_DNA"/>
</dbReference>
<feature type="compositionally biased region" description="Basic and acidic residues" evidence="8">
    <location>
        <begin position="107"/>
        <end position="119"/>
    </location>
</feature>
<dbReference type="SMART" id="SM00317">
    <property type="entry name" value="SET"/>
    <property type="match status" value="1"/>
</dbReference>
<dbReference type="GO" id="GO:0042054">
    <property type="term" value="F:histone methyltransferase activity"/>
    <property type="evidence" value="ECO:0007669"/>
    <property type="project" value="InterPro"/>
</dbReference>
<dbReference type="OMA" id="LMQYCCD"/>
<dbReference type="Pfam" id="PF00856">
    <property type="entry name" value="SET"/>
    <property type="match status" value="1"/>
</dbReference>
<dbReference type="Proteomes" id="UP000053890">
    <property type="component" value="Unassembled WGS sequence"/>
</dbReference>
<feature type="region of interest" description="Disordered" evidence="8">
    <location>
        <begin position="530"/>
        <end position="581"/>
    </location>
</feature>
<sequence>MLASLAARAYTTVTSPFKPSPSPAPPPPPLADPASPSPSTRSPPSGTHSAHSLDSPTTDKIAQDASDLTAAVDSRPVSPSPAAASAPAPDAMDLEDDDDEPSTFAAERTRTTRAGRADADAPDTDDPALGPDGKPYLVAGLYWSSALPPRTRDTPSSSSSSSAPTDWRKVTPTRGTALPPPVYHGETLVDDERAFRLPFDILRDCYYAPEAASRAGKGKGRKGRGRGGADEADAATTKREGKGGDKTTAADIAKREMSKKPEPYRHIGKNVYVDRKPDKAELPAICMCTLPARSTDMGCGQGCINRLMQYCCDPKKCPCGPDRCANVPLNKREGVPEGKDGLRVIWTGNRGFGLKTMVDIKEGDFVIEYRGEVISRDESYRRVLTTYKDQGSYYFMDYDGFEVIDAGQRGNSARFINHSCGPNLQVVRWRLATVEEYQMGLFALHDIPAGTELTYDYGWQDFSTLAAPTFAAAPAAAADGTEGGGTIALSTSTAIDPARQRCYCGASACSGFLGGRKRADAKAKKAAAAAAATTTSRGAAKGRASAANKRKRDDDDDDDDEGEGDDVDERPSKRPVFAQARVVLPTSTVLARVQADAAPGAGAGAGGLKRSGSGRKAAREALGKLLR</sequence>
<feature type="compositionally biased region" description="Polar residues" evidence="8">
    <location>
        <begin position="46"/>
        <end position="60"/>
    </location>
</feature>
<feature type="region of interest" description="Disordered" evidence="8">
    <location>
        <begin position="597"/>
        <end position="627"/>
    </location>
</feature>
<gene>
    <name evidence="12" type="ORF">RHOBADRAFT_56389</name>
</gene>
<keyword evidence="7" id="KW-0539">Nucleus</keyword>
<evidence type="ECO:0000313" key="13">
    <source>
        <dbReference type="Proteomes" id="UP000053890"/>
    </source>
</evidence>
<dbReference type="Pfam" id="PF17907">
    <property type="entry name" value="AWS"/>
    <property type="match status" value="1"/>
</dbReference>
<evidence type="ECO:0000256" key="7">
    <source>
        <dbReference type="ARBA" id="ARBA00023242"/>
    </source>
</evidence>
<evidence type="ECO:0000256" key="8">
    <source>
        <dbReference type="SAM" id="MobiDB-lite"/>
    </source>
</evidence>
<accession>A0A0P9EJD2</accession>
<keyword evidence="5" id="KW-0808">Transferase</keyword>
<comment type="subcellular location">
    <subcellularLocation>
        <location evidence="2">Chromosome</location>
    </subcellularLocation>
    <subcellularLocation>
        <location evidence="1">Nucleus</location>
    </subcellularLocation>
</comment>
<feature type="compositionally biased region" description="Low complexity" evidence="8">
    <location>
        <begin position="32"/>
        <end position="45"/>
    </location>
</feature>
<dbReference type="SUPFAM" id="SSF82199">
    <property type="entry name" value="SET domain"/>
    <property type="match status" value="1"/>
</dbReference>
<dbReference type="AlphaFoldDB" id="A0A0P9EJD2"/>
<evidence type="ECO:0000256" key="4">
    <source>
        <dbReference type="ARBA" id="ARBA00022603"/>
    </source>
</evidence>
<feature type="domain" description="Post-SET" evidence="10">
    <location>
        <begin position="498"/>
        <end position="514"/>
    </location>
</feature>
<evidence type="ECO:0000256" key="3">
    <source>
        <dbReference type="ARBA" id="ARBA00022454"/>
    </source>
</evidence>
<name>A0A0P9EJD2_RHOGW</name>
<feature type="compositionally biased region" description="Basic residues" evidence="8">
    <location>
        <begin position="216"/>
        <end position="225"/>
    </location>
</feature>
<dbReference type="Gene3D" id="2.170.270.10">
    <property type="entry name" value="SET domain"/>
    <property type="match status" value="1"/>
</dbReference>
<dbReference type="STRING" id="578459.A0A0P9EJD2"/>
<dbReference type="InterPro" id="IPR050777">
    <property type="entry name" value="SET2_Histone-Lys_MeTrsfase"/>
</dbReference>
<organism evidence="12 13">
    <name type="scientific">Rhodotorula graminis (strain WP1)</name>
    <dbReference type="NCBI Taxonomy" id="578459"/>
    <lineage>
        <taxon>Eukaryota</taxon>
        <taxon>Fungi</taxon>
        <taxon>Dikarya</taxon>
        <taxon>Basidiomycota</taxon>
        <taxon>Pucciniomycotina</taxon>
        <taxon>Microbotryomycetes</taxon>
        <taxon>Sporidiobolales</taxon>
        <taxon>Sporidiobolaceae</taxon>
        <taxon>Rhodotorula</taxon>
    </lineage>
</organism>
<dbReference type="RefSeq" id="XP_018267818.1">
    <property type="nucleotide sequence ID" value="XM_018418322.1"/>
</dbReference>
<feature type="compositionally biased region" description="Acidic residues" evidence="8">
    <location>
        <begin position="554"/>
        <end position="568"/>
    </location>
</feature>
<feature type="compositionally biased region" description="Acidic residues" evidence="8">
    <location>
        <begin position="92"/>
        <end position="101"/>
    </location>
</feature>
<proteinExistence type="predicted"/>
<evidence type="ECO:0000256" key="5">
    <source>
        <dbReference type="ARBA" id="ARBA00022679"/>
    </source>
</evidence>
<dbReference type="PROSITE" id="PS50280">
    <property type="entry name" value="SET"/>
    <property type="match status" value="1"/>
</dbReference>
<dbReference type="GO" id="GO:0005694">
    <property type="term" value="C:chromosome"/>
    <property type="evidence" value="ECO:0007669"/>
    <property type="project" value="UniProtKB-SubCell"/>
</dbReference>
<dbReference type="GO" id="GO:0005634">
    <property type="term" value="C:nucleus"/>
    <property type="evidence" value="ECO:0007669"/>
    <property type="project" value="UniProtKB-SubCell"/>
</dbReference>
<dbReference type="PROSITE" id="PS50868">
    <property type="entry name" value="POST_SET"/>
    <property type="match status" value="1"/>
</dbReference>
<feature type="region of interest" description="Disordered" evidence="8">
    <location>
        <begin position="1"/>
        <end position="184"/>
    </location>
</feature>
<feature type="compositionally biased region" description="Pro residues" evidence="8">
    <location>
        <begin position="18"/>
        <end position="31"/>
    </location>
</feature>
<protein>
    <recommendedName>
        <fullName evidence="14">SET domain-containing protein</fullName>
    </recommendedName>
</protein>
<evidence type="ECO:0000256" key="2">
    <source>
        <dbReference type="ARBA" id="ARBA00004286"/>
    </source>
</evidence>
<evidence type="ECO:0008006" key="14">
    <source>
        <dbReference type="Google" id="ProtNLM"/>
    </source>
</evidence>